<proteinExistence type="inferred from homology"/>
<name>A0ABV7FXT4_9ALTE</name>
<dbReference type="Gene3D" id="2.40.170.20">
    <property type="entry name" value="TonB-dependent receptor, beta-barrel domain"/>
    <property type="match status" value="1"/>
</dbReference>
<dbReference type="NCBIfam" id="TIGR01782">
    <property type="entry name" value="TonB-Xanth-Caul"/>
    <property type="match status" value="1"/>
</dbReference>
<gene>
    <name evidence="9" type="ORF">ACFOHL_16555</name>
</gene>
<evidence type="ECO:0000256" key="1">
    <source>
        <dbReference type="ARBA" id="ARBA00004442"/>
    </source>
</evidence>
<comment type="subcellular location">
    <subcellularLocation>
        <location evidence="1 7">Cell outer membrane</location>
    </subcellularLocation>
</comment>
<keyword evidence="6" id="KW-0998">Cell outer membrane</keyword>
<dbReference type="InterPro" id="IPR011662">
    <property type="entry name" value="Secretin/TonB_short_N"/>
</dbReference>
<evidence type="ECO:0000256" key="6">
    <source>
        <dbReference type="ARBA" id="ARBA00023237"/>
    </source>
</evidence>
<comment type="similarity">
    <text evidence="7">Belongs to the TonB-dependent receptor family.</text>
</comment>
<evidence type="ECO:0000256" key="3">
    <source>
        <dbReference type="ARBA" id="ARBA00022496"/>
    </source>
</evidence>
<dbReference type="InterPro" id="IPR037066">
    <property type="entry name" value="Plug_dom_sf"/>
</dbReference>
<evidence type="ECO:0000256" key="7">
    <source>
        <dbReference type="RuleBase" id="RU003357"/>
    </source>
</evidence>
<keyword evidence="2" id="KW-0813">Transport</keyword>
<evidence type="ECO:0000256" key="2">
    <source>
        <dbReference type="ARBA" id="ARBA00022448"/>
    </source>
</evidence>
<keyword evidence="5 7" id="KW-0472">Membrane</keyword>
<evidence type="ECO:0000313" key="10">
    <source>
        <dbReference type="Proteomes" id="UP001595478"/>
    </source>
</evidence>
<dbReference type="InterPro" id="IPR012910">
    <property type="entry name" value="Plug_dom"/>
</dbReference>
<dbReference type="PANTHER" id="PTHR40980">
    <property type="entry name" value="PLUG DOMAIN-CONTAINING PROTEIN"/>
    <property type="match status" value="1"/>
</dbReference>
<dbReference type="Gene3D" id="2.170.130.10">
    <property type="entry name" value="TonB-dependent receptor, plug domain"/>
    <property type="match status" value="1"/>
</dbReference>
<dbReference type="Gene3D" id="3.55.50.30">
    <property type="match status" value="1"/>
</dbReference>
<evidence type="ECO:0000259" key="8">
    <source>
        <dbReference type="SMART" id="SM00965"/>
    </source>
</evidence>
<keyword evidence="9" id="KW-0675">Receptor</keyword>
<dbReference type="SMART" id="SM00965">
    <property type="entry name" value="STN"/>
    <property type="match status" value="1"/>
</dbReference>
<protein>
    <submittedName>
        <fullName evidence="9">TonB-dependent receptor</fullName>
    </submittedName>
</protein>
<dbReference type="Pfam" id="PF00593">
    <property type="entry name" value="TonB_dep_Rec_b-barrel"/>
    <property type="match status" value="1"/>
</dbReference>
<sequence length="964" mass="106179">MSKVLYFVVLAGMLVAVASFVPVQAKSGEDFDGDLPSQSVDLPASTLTDLIPILADLFDTAIVADASLIEDITTPAISGRYPLHTLLQVILSSTSIDIKLIANGVVLKPKVRKGVVNVVEVEKKENIERMEVRGNRTSADYTANTHAWSSSFSGEFAKRQAANDILSSVNRSALVASPTANLADTFGYLSGITISRDFGEGLSVSVRGVGPSYQTTLLNGHTLAVNENVRDSGQFGRAFRFDVLPVQHIQAIELVKSPKVDAAASGIGATISMQSIRPLSMKKQLTELSVGIEGDEKGKVESPRIWGLKSWVSANKQFGLLVSASSFSRDIRQDHFQTWNWEPNGNSYFLDGVGEDVLIPSNRIAVTIENENRDHDSQSFSFQWRPSEYFSLDADHFYSSLTSHYTEQRWLARLDTAASSPSDFIVENGSLVAASFDSIVLRSALDTSKQIHSNSTSMLSVTVNQNAWRLLLSVADTSAISKTASLIERTRIEVEPRPFSYSLLGGLDADVSFAPSPFPNLVADAAYIEHASSRSIRSSDKGTSLVSKAELLLNEHYLDRLSFGVDWRDKHRQYRRRDFAADAERLADISFMPSFVETITPRNFLSDDFLAELPSVWQVPSASLSRTILSDFDDTQASLADLGRSYAIQESVLGAFFQGDASYMSPMPIDLSVGLRWQYWESFVTGVEPQVSLQTPVFRQNNTARSYWLPSVNMRVELSEDALLKFSASHSLAFPSYSDLQPGLSLNTTEGVRLASGGNPELKPIESRNIELHWLWSGHSDVNVSFGGFLRALSGFVAIESETINIFDEPYLLSRPENSRDFSTYGAEADMQIRLSASTLLNMSGTWLAKGGIEQQVELVPDWNFKAQLVYENHSLSARVGLDIQSELLFTENGAPVPDTNLAKQRYLRADLAYWLSDSVKFTLSAKNLLSAPLRYYFEHSGGQTLKELELVGANLAVNLSVKI</sequence>
<feature type="domain" description="Secretin/TonB short N-terminal" evidence="8">
    <location>
        <begin position="60"/>
        <end position="110"/>
    </location>
</feature>
<accession>A0ABV7FXT4</accession>
<reference evidence="10" key="1">
    <citation type="journal article" date="2019" name="Int. J. Syst. Evol. Microbiol.">
        <title>The Global Catalogue of Microorganisms (GCM) 10K type strain sequencing project: providing services to taxonomists for standard genome sequencing and annotation.</title>
        <authorList>
            <consortium name="The Broad Institute Genomics Platform"/>
            <consortium name="The Broad Institute Genome Sequencing Center for Infectious Disease"/>
            <person name="Wu L."/>
            <person name="Ma J."/>
        </authorList>
    </citation>
    <scope>NUCLEOTIDE SEQUENCE [LARGE SCALE GENOMIC DNA]</scope>
    <source>
        <strain evidence="10">KCTC 52473</strain>
    </source>
</reference>
<keyword evidence="3" id="KW-0406">Ion transport</keyword>
<dbReference type="InterPro" id="IPR000531">
    <property type="entry name" value="Beta-barrel_TonB"/>
</dbReference>
<dbReference type="InterPro" id="IPR036942">
    <property type="entry name" value="Beta-barrel_TonB_sf"/>
</dbReference>
<dbReference type="EMBL" id="JBHRSW010000047">
    <property type="protein sequence ID" value="MFC3123236.1"/>
    <property type="molecule type" value="Genomic_DNA"/>
</dbReference>
<keyword evidence="4" id="KW-0408">Iron</keyword>
<dbReference type="InterPro" id="IPR010104">
    <property type="entry name" value="TonB_rcpt_bac"/>
</dbReference>
<dbReference type="Pfam" id="PF07715">
    <property type="entry name" value="Plug"/>
    <property type="match status" value="1"/>
</dbReference>
<keyword evidence="7" id="KW-0798">TonB box</keyword>
<organism evidence="9 10">
    <name type="scientific">Agaribacter flavus</name>
    <dbReference type="NCBI Taxonomy" id="1902781"/>
    <lineage>
        <taxon>Bacteria</taxon>
        <taxon>Pseudomonadati</taxon>
        <taxon>Pseudomonadota</taxon>
        <taxon>Gammaproteobacteria</taxon>
        <taxon>Alteromonadales</taxon>
        <taxon>Alteromonadaceae</taxon>
        <taxon>Agaribacter</taxon>
    </lineage>
</organism>
<dbReference type="SUPFAM" id="SSF56935">
    <property type="entry name" value="Porins"/>
    <property type="match status" value="1"/>
</dbReference>
<keyword evidence="10" id="KW-1185">Reference proteome</keyword>
<comment type="caution">
    <text evidence="9">The sequence shown here is derived from an EMBL/GenBank/DDBJ whole genome shotgun (WGS) entry which is preliminary data.</text>
</comment>
<dbReference type="PANTHER" id="PTHR40980:SF3">
    <property type="entry name" value="TONB-DEPENDENT RECEPTOR-LIKE BETA-BARREL DOMAIN-CONTAINING PROTEIN"/>
    <property type="match status" value="1"/>
</dbReference>
<dbReference type="RefSeq" id="WP_376921349.1">
    <property type="nucleotide sequence ID" value="NZ_JBHRSW010000047.1"/>
</dbReference>
<keyword evidence="3" id="KW-0410">Iron transport</keyword>
<evidence type="ECO:0000256" key="4">
    <source>
        <dbReference type="ARBA" id="ARBA00023004"/>
    </source>
</evidence>
<evidence type="ECO:0000313" key="9">
    <source>
        <dbReference type="EMBL" id="MFC3123236.1"/>
    </source>
</evidence>
<dbReference type="Proteomes" id="UP001595478">
    <property type="component" value="Unassembled WGS sequence"/>
</dbReference>
<evidence type="ECO:0000256" key="5">
    <source>
        <dbReference type="ARBA" id="ARBA00023136"/>
    </source>
</evidence>